<feature type="domain" description="ABC transporter" evidence="7">
    <location>
        <begin position="9"/>
        <end position="240"/>
    </location>
</feature>
<protein>
    <submittedName>
        <fullName evidence="8">Iron ABC transporter, ATP-binding protein</fullName>
    </submittedName>
</protein>
<keyword evidence="3" id="KW-0547">Nucleotide-binding</keyword>
<evidence type="ECO:0000256" key="5">
    <source>
        <dbReference type="ARBA" id="ARBA00022967"/>
    </source>
</evidence>
<dbReference type="GO" id="GO:0016887">
    <property type="term" value="F:ATP hydrolysis activity"/>
    <property type="evidence" value="ECO:0007669"/>
    <property type="project" value="InterPro"/>
</dbReference>
<accession>L0EVC7</accession>
<dbReference type="PROSITE" id="PS50893">
    <property type="entry name" value="ABC_TRANSPORTER_2"/>
    <property type="match status" value="1"/>
</dbReference>
<name>L0EVC7_LIBCB</name>
<dbReference type="SMART" id="SM00382">
    <property type="entry name" value="AAA"/>
    <property type="match status" value="1"/>
</dbReference>
<dbReference type="SUPFAM" id="SSF52540">
    <property type="entry name" value="P-loop containing nucleoside triphosphate hydrolases"/>
    <property type="match status" value="1"/>
</dbReference>
<dbReference type="KEGG" id="lcc:B488_06110"/>
<dbReference type="PROSITE" id="PS00211">
    <property type="entry name" value="ABC_TRANSPORTER_1"/>
    <property type="match status" value="1"/>
</dbReference>
<dbReference type="Gene3D" id="3.40.50.300">
    <property type="entry name" value="P-loop containing nucleotide triphosphate hydrolases"/>
    <property type="match status" value="1"/>
</dbReference>
<dbReference type="Pfam" id="PF00005">
    <property type="entry name" value="ABC_tran"/>
    <property type="match status" value="1"/>
</dbReference>
<dbReference type="InterPro" id="IPR017871">
    <property type="entry name" value="ABC_transporter-like_CS"/>
</dbReference>
<organism evidence="8 9">
    <name type="scientific">Liberibacter crescens (strain BT-1)</name>
    <dbReference type="NCBI Taxonomy" id="1215343"/>
    <lineage>
        <taxon>Bacteria</taxon>
        <taxon>Pseudomonadati</taxon>
        <taxon>Pseudomonadota</taxon>
        <taxon>Alphaproteobacteria</taxon>
        <taxon>Hyphomicrobiales</taxon>
        <taxon>Rhizobiaceae</taxon>
        <taxon>Liberibacter</taxon>
    </lineage>
</organism>
<dbReference type="GO" id="GO:0005524">
    <property type="term" value="F:ATP binding"/>
    <property type="evidence" value="ECO:0007669"/>
    <property type="project" value="UniProtKB-KW"/>
</dbReference>
<dbReference type="AlphaFoldDB" id="L0EVC7"/>
<gene>
    <name evidence="8" type="ordered locus">B488_06110</name>
</gene>
<dbReference type="InterPro" id="IPR003593">
    <property type="entry name" value="AAA+_ATPase"/>
</dbReference>
<keyword evidence="5" id="KW-1278">Translocase</keyword>
<dbReference type="PANTHER" id="PTHR42794:SF1">
    <property type="entry name" value="HEMIN IMPORT ATP-BINDING PROTEIN HMUV"/>
    <property type="match status" value="1"/>
</dbReference>
<dbReference type="InterPro" id="IPR027417">
    <property type="entry name" value="P-loop_NTPase"/>
</dbReference>
<evidence type="ECO:0000313" key="9">
    <source>
        <dbReference type="Proteomes" id="UP000010799"/>
    </source>
</evidence>
<dbReference type="PATRIC" id="fig|1215343.11.peg.622"/>
<keyword evidence="4 8" id="KW-0067">ATP-binding</keyword>
<evidence type="ECO:0000313" key="8">
    <source>
        <dbReference type="EMBL" id="AGA64603.1"/>
    </source>
</evidence>
<dbReference type="InterPro" id="IPR003439">
    <property type="entry name" value="ABC_transporter-like_ATP-bd"/>
</dbReference>
<keyword evidence="9" id="KW-1185">Reference proteome</keyword>
<dbReference type="Proteomes" id="UP000010799">
    <property type="component" value="Chromosome"/>
</dbReference>
<evidence type="ECO:0000256" key="1">
    <source>
        <dbReference type="ARBA" id="ARBA00005417"/>
    </source>
</evidence>
<evidence type="ECO:0000256" key="4">
    <source>
        <dbReference type="ARBA" id="ARBA00022840"/>
    </source>
</evidence>
<dbReference type="EMBL" id="CP003789">
    <property type="protein sequence ID" value="AGA64603.1"/>
    <property type="molecule type" value="Genomic_DNA"/>
</dbReference>
<dbReference type="CDD" id="cd03214">
    <property type="entry name" value="ABC_Iron-Siderophores_B12_Hemin"/>
    <property type="match status" value="1"/>
</dbReference>
<keyword evidence="2" id="KW-0813">Transport</keyword>
<proteinExistence type="inferred from homology"/>
<comment type="function">
    <text evidence="6">Part of the ABC transporter complex HmuTUV involved in hemin import. Responsible for energy coupling to the transport system.</text>
</comment>
<dbReference type="RefSeq" id="WP_015273030.1">
    <property type="nucleotide sequence ID" value="NC_019907.1"/>
</dbReference>
<sequence length="272" mass="30410">MLESNSLLLCVEYLNVELPNGKKLLTNIHFKVAIGEFLVIIGPNGSGKSTLLHALLNGIQPKTGNILFNNTPLKQLSRVERAKRIAFMCQNDSPNLNLMVEEYVELGCIPHANEISLSTQKSIVKQTLKDLDLLELRKCRLITLSGGERQRVFLARALAQRPELLLLDEPTNHLDPARRKELLTLVQQRGITVVAVLHDLFLVEAFADRVLVLHEGKPVTCDIPSRALSSDFLYPVFGLYSSTVLHPETSRPVRIFDVPSNTSMLTNKEESL</sequence>
<evidence type="ECO:0000256" key="3">
    <source>
        <dbReference type="ARBA" id="ARBA00022741"/>
    </source>
</evidence>
<comment type="similarity">
    <text evidence="1">Belongs to the ABC transporter superfamily.</text>
</comment>
<evidence type="ECO:0000256" key="2">
    <source>
        <dbReference type="ARBA" id="ARBA00022448"/>
    </source>
</evidence>
<evidence type="ECO:0000256" key="6">
    <source>
        <dbReference type="ARBA" id="ARBA00037066"/>
    </source>
</evidence>
<dbReference type="PANTHER" id="PTHR42794">
    <property type="entry name" value="HEMIN IMPORT ATP-BINDING PROTEIN HMUV"/>
    <property type="match status" value="1"/>
</dbReference>
<dbReference type="HOGENOM" id="CLU_000604_1_11_5"/>
<reference evidence="8 9" key="1">
    <citation type="journal article" date="2012" name="Stand. Genomic Sci.">
        <title>Complete genome sequence of Liberibacter crescens BT-1.</title>
        <authorList>
            <person name="Leonard M.T."/>
            <person name="Fagen J.R."/>
            <person name="Davis-Richardson A.G."/>
            <person name="Davis M.J."/>
            <person name="Triplett E.W."/>
        </authorList>
    </citation>
    <scope>NUCLEOTIDE SEQUENCE [LARGE SCALE GENOMIC DNA]</scope>
    <source>
        <strain evidence="8 9">BT-1</strain>
    </source>
</reference>
<evidence type="ECO:0000259" key="7">
    <source>
        <dbReference type="PROSITE" id="PS50893"/>
    </source>
</evidence>
<dbReference type="eggNOG" id="COG1120">
    <property type="taxonomic scope" value="Bacteria"/>
</dbReference>
<dbReference type="STRING" id="1215343.B488_06110"/>